<comment type="caution">
    <text evidence="1">The sequence shown here is derived from an EMBL/GenBank/DDBJ whole genome shotgun (WGS) entry which is preliminary data.</text>
</comment>
<sequence length="85" mass="10144">MFIKKKWFLVYTCVKLETMYKAENLLANDGILYKTNAFSRNLTSAMRDFNRGRLLLFRSGREETIYRIYTSKENEEKAKFLLSTI</sequence>
<accession>A0A419SYX0</accession>
<reference evidence="1 2" key="1">
    <citation type="submission" date="2016-08" db="EMBL/GenBank/DDBJ databases">
        <title>A new outlook on sporulation: Clostridium algidixylanolyticum.</title>
        <authorList>
            <person name="Poppleton D.I."/>
            <person name="Gribaldo S."/>
        </authorList>
    </citation>
    <scope>NUCLEOTIDE SEQUENCE [LARGE SCALE GENOMIC DNA]</scope>
    <source>
        <strain evidence="1 2">SPL73</strain>
    </source>
</reference>
<dbReference type="AlphaFoldDB" id="A0A419SYX0"/>
<proteinExistence type="predicted"/>
<keyword evidence="2" id="KW-1185">Reference proteome</keyword>
<dbReference type="OrthoDB" id="2083271at2"/>
<gene>
    <name evidence="1" type="ORF">BET01_07725</name>
</gene>
<evidence type="ECO:0000313" key="2">
    <source>
        <dbReference type="Proteomes" id="UP000284277"/>
    </source>
</evidence>
<dbReference type="RefSeq" id="WP_120198053.1">
    <property type="nucleotide sequence ID" value="NZ_MCIA01000031.1"/>
</dbReference>
<name>A0A419SYX0_9FIRM</name>
<protein>
    <submittedName>
        <fullName evidence="1">Uncharacterized protein</fullName>
    </submittedName>
</protein>
<dbReference type="EMBL" id="MCIA01000031">
    <property type="protein sequence ID" value="RKD30462.1"/>
    <property type="molecule type" value="Genomic_DNA"/>
</dbReference>
<organism evidence="1 2">
    <name type="scientific">Lacrimispora algidixylanolytica</name>
    <dbReference type="NCBI Taxonomy" id="94868"/>
    <lineage>
        <taxon>Bacteria</taxon>
        <taxon>Bacillati</taxon>
        <taxon>Bacillota</taxon>
        <taxon>Clostridia</taxon>
        <taxon>Lachnospirales</taxon>
        <taxon>Lachnospiraceae</taxon>
        <taxon>Lacrimispora</taxon>
    </lineage>
</organism>
<dbReference type="Proteomes" id="UP000284277">
    <property type="component" value="Unassembled WGS sequence"/>
</dbReference>
<evidence type="ECO:0000313" key="1">
    <source>
        <dbReference type="EMBL" id="RKD30462.1"/>
    </source>
</evidence>